<dbReference type="Pfam" id="PF23622">
    <property type="entry name" value="LRR_At1g61320_AtMIF1"/>
    <property type="match status" value="1"/>
</dbReference>
<keyword evidence="1" id="KW-0472">Membrane</keyword>
<sequence>GIFSNCCGQFSLEPNLRDIDTIAGFAEAVSFRINVMFTDPVTMFCTFLSLILKNILLAPIFLWDHYAPFGIRVLDIDEKKDDFISNLPEEILCHIVSLVPLRLAAQTSLLSTRWRDVWTKAFAVRGTIEDIVSVTIAFVNDPCKFYHPTDLCMVLPYQYHGNSILLCKLKWFSELHLDFCDEKHESPMKFDWHLNLHEQNVGDGPQTSRLHWVARLSLSSLDYQTKQEIGSIISKFHVLKCLEIRKCSGLCTLCVEAGSKLKSLTILDCPDLSELDISASGLVNFCFRGRLPMICLKNTDCIASAMLDLRGAPLCTPFSSENLLALLLMITNARDLTLSGWLSEVLVQEYLSSARVKEEHGELRFDKLNNLWWITNTMEECRMDALVYFLKLCPSLQRLFVTVNPKSYCSPSDRDCCLWRDCSKQVASGPHQLQFAKLEGFADRRDEILITTFILKETASAKPAIVSISRRFGSRENCPQQLLKIPWEEGKKSVKGADIVLEEKAAAYCFRFVGPADDDFSRQQLEMLVRTHSASTSGAVTSSAGKLKPRTVKALAGWCCPEEMKNSQCRCCSLYRNGSSRGKIQNHSALQRHSGATQFTPYLRDIDINIGSMEVASNISFAKTISSL</sequence>
<feature type="domain" description="F-box" evidence="2">
    <location>
        <begin position="84"/>
        <end position="120"/>
    </location>
</feature>
<comment type="caution">
    <text evidence="4">The sequence shown here is derived from an EMBL/GenBank/DDBJ whole genome shotgun (WGS) entry which is preliminary data.</text>
</comment>
<evidence type="ECO:0000256" key="1">
    <source>
        <dbReference type="SAM" id="Phobius"/>
    </source>
</evidence>
<reference evidence="4 5" key="1">
    <citation type="submission" date="2023-12" db="EMBL/GenBank/DDBJ databases">
        <title>A high-quality genome assembly for Dillenia turbinata (Dilleniales).</title>
        <authorList>
            <person name="Chanderbali A."/>
        </authorList>
    </citation>
    <scope>NUCLEOTIDE SEQUENCE [LARGE SCALE GENOMIC DNA]</scope>
    <source>
        <strain evidence="4">LSX21</strain>
        <tissue evidence="4">Leaf</tissue>
    </source>
</reference>
<protein>
    <submittedName>
        <fullName evidence="4">F-box domain</fullName>
    </submittedName>
</protein>
<name>A0AAN8VPP0_9MAGN</name>
<dbReference type="InterPro" id="IPR001810">
    <property type="entry name" value="F-box_dom"/>
</dbReference>
<proteinExistence type="predicted"/>
<dbReference type="InterPro" id="IPR036047">
    <property type="entry name" value="F-box-like_dom_sf"/>
</dbReference>
<gene>
    <name evidence="4" type="ORF">RJ641_035724</name>
</gene>
<organism evidence="4 5">
    <name type="scientific">Dillenia turbinata</name>
    <dbReference type="NCBI Taxonomy" id="194707"/>
    <lineage>
        <taxon>Eukaryota</taxon>
        <taxon>Viridiplantae</taxon>
        <taxon>Streptophyta</taxon>
        <taxon>Embryophyta</taxon>
        <taxon>Tracheophyta</taxon>
        <taxon>Spermatophyta</taxon>
        <taxon>Magnoliopsida</taxon>
        <taxon>eudicotyledons</taxon>
        <taxon>Gunneridae</taxon>
        <taxon>Pentapetalae</taxon>
        <taxon>Dilleniales</taxon>
        <taxon>Dilleniaceae</taxon>
        <taxon>Dillenia</taxon>
    </lineage>
</organism>
<dbReference type="Proteomes" id="UP001370490">
    <property type="component" value="Unassembled WGS sequence"/>
</dbReference>
<dbReference type="InterPro" id="IPR053781">
    <property type="entry name" value="F-box_AtFBL13-like"/>
</dbReference>
<keyword evidence="1" id="KW-0812">Transmembrane</keyword>
<evidence type="ECO:0000259" key="3">
    <source>
        <dbReference type="Pfam" id="PF23622"/>
    </source>
</evidence>
<dbReference type="Pfam" id="PF00646">
    <property type="entry name" value="F-box"/>
    <property type="match status" value="1"/>
</dbReference>
<dbReference type="EMBL" id="JBAMMX010000008">
    <property type="protein sequence ID" value="KAK6935569.1"/>
    <property type="molecule type" value="Genomic_DNA"/>
</dbReference>
<evidence type="ECO:0000259" key="2">
    <source>
        <dbReference type="Pfam" id="PF00646"/>
    </source>
</evidence>
<keyword evidence="5" id="KW-1185">Reference proteome</keyword>
<keyword evidence="1" id="KW-1133">Transmembrane helix</keyword>
<dbReference type="CDD" id="cd22160">
    <property type="entry name" value="F-box_AtFBL13-like"/>
    <property type="match status" value="1"/>
</dbReference>
<evidence type="ECO:0000313" key="4">
    <source>
        <dbReference type="EMBL" id="KAK6935569.1"/>
    </source>
</evidence>
<evidence type="ECO:0000313" key="5">
    <source>
        <dbReference type="Proteomes" id="UP001370490"/>
    </source>
</evidence>
<feature type="non-terminal residue" evidence="4">
    <location>
        <position position="1"/>
    </location>
</feature>
<dbReference type="InterPro" id="IPR053772">
    <property type="entry name" value="At1g61320/At1g61330-like"/>
</dbReference>
<dbReference type="Gene3D" id="1.20.1280.50">
    <property type="match status" value="1"/>
</dbReference>
<dbReference type="PANTHER" id="PTHR34145:SF53">
    <property type="entry name" value="LEUCINE-RICH REPEAT DOMAIN SUPERFAMILY"/>
    <property type="match status" value="1"/>
</dbReference>
<dbReference type="InterPro" id="IPR055357">
    <property type="entry name" value="LRR_At1g61320_AtMIF1"/>
</dbReference>
<accession>A0AAN8VPP0</accession>
<feature type="transmembrane region" description="Helical" evidence="1">
    <location>
        <begin position="41"/>
        <end position="63"/>
    </location>
</feature>
<feature type="domain" description="At1g61320/AtMIF1 LRR" evidence="3">
    <location>
        <begin position="207"/>
        <end position="462"/>
    </location>
</feature>
<dbReference type="PANTHER" id="PTHR34145">
    <property type="entry name" value="OS02G0105600 PROTEIN"/>
    <property type="match status" value="1"/>
</dbReference>
<dbReference type="SUPFAM" id="SSF81383">
    <property type="entry name" value="F-box domain"/>
    <property type="match status" value="1"/>
</dbReference>
<dbReference type="AlphaFoldDB" id="A0AAN8VPP0"/>